<dbReference type="OrthoDB" id="2020542at2759"/>
<name>A0A5B7EWL2_PORTR</name>
<evidence type="ECO:0000256" key="6">
    <source>
        <dbReference type="SAM" id="SignalP"/>
    </source>
</evidence>
<evidence type="ECO:0000313" key="8">
    <source>
        <dbReference type="EMBL" id="MPC36704.1"/>
    </source>
</evidence>
<feature type="transmembrane region" description="Helical" evidence="5">
    <location>
        <begin position="72"/>
        <end position="96"/>
    </location>
</feature>
<feature type="signal peptide" evidence="6">
    <location>
        <begin position="1"/>
        <end position="15"/>
    </location>
</feature>
<accession>A0A5B7EWL2</accession>
<organism evidence="8 9">
    <name type="scientific">Portunus trituberculatus</name>
    <name type="common">Swimming crab</name>
    <name type="synonym">Neptunus trituberculatus</name>
    <dbReference type="NCBI Taxonomy" id="210409"/>
    <lineage>
        <taxon>Eukaryota</taxon>
        <taxon>Metazoa</taxon>
        <taxon>Ecdysozoa</taxon>
        <taxon>Arthropoda</taxon>
        <taxon>Crustacea</taxon>
        <taxon>Multicrustacea</taxon>
        <taxon>Malacostraca</taxon>
        <taxon>Eumalacostraca</taxon>
        <taxon>Eucarida</taxon>
        <taxon>Decapoda</taxon>
        <taxon>Pleocyemata</taxon>
        <taxon>Brachyura</taxon>
        <taxon>Eubrachyura</taxon>
        <taxon>Portunoidea</taxon>
        <taxon>Portunidae</taxon>
        <taxon>Portuninae</taxon>
        <taxon>Portunus</taxon>
    </lineage>
</organism>
<dbReference type="GO" id="GO:0016020">
    <property type="term" value="C:membrane"/>
    <property type="evidence" value="ECO:0007669"/>
    <property type="project" value="UniProtKB-SubCell"/>
</dbReference>
<dbReference type="EMBL" id="VSRR010003584">
    <property type="protein sequence ID" value="MPC36704.1"/>
    <property type="molecule type" value="Genomic_DNA"/>
</dbReference>
<feature type="transmembrane region" description="Helical" evidence="5">
    <location>
        <begin position="39"/>
        <end position="60"/>
    </location>
</feature>
<dbReference type="Pfam" id="PF00324">
    <property type="entry name" value="AA_permease"/>
    <property type="match status" value="1"/>
</dbReference>
<evidence type="ECO:0000256" key="5">
    <source>
        <dbReference type="SAM" id="Phobius"/>
    </source>
</evidence>
<reference evidence="8 9" key="1">
    <citation type="submission" date="2019-05" db="EMBL/GenBank/DDBJ databases">
        <title>Another draft genome of Portunus trituberculatus and its Hox gene families provides insights of decapod evolution.</title>
        <authorList>
            <person name="Jeong J.-H."/>
            <person name="Song I."/>
            <person name="Kim S."/>
            <person name="Choi T."/>
            <person name="Kim D."/>
            <person name="Ryu S."/>
            <person name="Kim W."/>
        </authorList>
    </citation>
    <scope>NUCLEOTIDE SEQUENCE [LARGE SCALE GENOMIC DNA]</scope>
    <source>
        <tissue evidence="8">Muscle</tissue>
    </source>
</reference>
<dbReference type="GO" id="GO:0006884">
    <property type="term" value="P:cell volume homeostasis"/>
    <property type="evidence" value="ECO:0007669"/>
    <property type="project" value="TreeGrafter"/>
</dbReference>
<dbReference type="AlphaFoldDB" id="A0A5B7EWL2"/>
<evidence type="ECO:0000256" key="2">
    <source>
        <dbReference type="ARBA" id="ARBA00022692"/>
    </source>
</evidence>
<keyword evidence="3 5" id="KW-1133">Transmembrane helix</keyword>
<dbReference type="GO" id="GO:0055075">
    <property type="term" value="P:potassium ion homeostasis"/>
    <property type="evidence" value="ECO:0007669"/>
    <property type="project" value="TreeGrafter"/>
</dbReference>
<keyword evidence="9" id="KW-1185">Reference proteome</keyword>
<evidence type="ECO:0000313" key="9">
    <source>
        <dbReference type="Proteomes" id="UP000324222"/>
    </source>
</evidence>
<evidence type="ECO:0000256" key="4">
    <source>
        <dbReference type="ARBA" id="ARBA00023136"/>
    </source>
</evidence>
<keyword evidence="4 5" id="KW-0472">Membrane</keyword>
<dbReference type="InterPro" id="IPR004841">
    <property type="entry name" value="AA-permease/SLC12A_dom"/>
</dbReference>
<comment type="caution">
    <text evidence="8">The sequence shown here is derived from an EMBL/GenBank/DDBJ whole genome shotgun (WGS) entry which is preliminary data.</text>
</comment>
<dbReference type="GO" id="GO:0015379">
    <property type="term" value="F:potassium:chloride symporter activity"/>
    <property type="evidence" value="ECO:0007669"/>
    <property type="project" value="TreeGrafter"/>
</dbReference>
<dbReference type="Proteomes" id="UP000324222">
    <property type="component" value="Unassembled WGS sequence"/>
</dbReference>
<dbReference type="GO" id="GO:1990573">
    <property type="term" value="P:potassium ion import across plasma membrane"/>
    <property type="evidence" value="ECO:0007669"/>
    <property type="project" value="TreeGrafter"/>
</dbReference>
<keyword evidence="6" id="KW-0732">Signal</keyword>
<proteinExistence type="predicted"/>
<dbReference type="PANTHER" id="PTHR11827:SF6">
    <property type="entry name" value="SOLUTE CARRIER FAMILY 12 MEMBER 8"/>
    <property type="match status" value="1"/>
</dbReference>
<evidence type="ECO:0000256" key="3">
    <source>
        <dbReference type="ARBA" id="ARBA00022989"/>
    </source>
</evidence>
<comment type="subcellular location">
    <subcellularLocation>
        <location evidence="1">Membrane</location>
        <topology evidence="1">Multi-pass membrane protein</topology>
    </subcellularLocation>
</comment>
<evidence type="ECO:0000256" key="1">
    <source>
        <dbReference type="ARBA" id="ARBA00004141"/>
    </source>
</evidence>
<keyword evidence="2 5" id="KW-0812">Transmembrane</keyword>
<dbReference type="Gene3D" id="1.20.1740.10">
    <property type="entry name" value="Amino acid/polyamine transporter I"/>
    <property type="match status" value="1"/>
</dbReference>
<dbReference type="GO" id="GO:0055064">
    <property type="term" value="P:chloride ion homeostasis"/>
    <property type="evidence" value="ECO:0007669"/>
    <property type="project" value="TreeGrafter"/>
</dbReference>
<evidence type="ECO:0000259" key="7">
    <source>
        <dbReference type="Pfam" id="PF00324"/>
    </source>
</evidence>
<gene>
    <name evidence="8" type="primary">SLC12A8</name>
    <name evidence="8" type="ORF">E2C01_030172</name>
</gene>
<protein>
    <submittedName>
        <fullName evidence="8">Solute carrier family 12 member 8</fullName>
    </submittedName>
</protein>
<feature type="chain" id="PRO_5022683720" evidence="6">
    <location>
        <begin position="16"/>
        <end position="148"/>
    </location>
</feature>
<dbReference type="InterPro" id="IPR004842">
    <property type="entry name" value="SLC12A_fam"/>
</dbReference>
<dbReference type="PANTHER" id="PTHR11827">
    <property type="entry name" value="SOLUTE CARRIER FAMILY 12, CATION COTRANSPORTERS"/>
    <property type="match status" value="1"/>
</dbReference>
<sequence length="148" mass="15696">MSAVTIVIILNLAEAGVTGWSAVTWANNTRPGYTEDNSWFTVLGVFFPTVTGIMAGINMSGDLRHPARDIPVGTLSALSLSTVLYLMFAVVLGATVERKVLLTDYMITEKVSALAGRATPPLPGVRVGGRRKGVAENIARPAASCRYS</sequence>
<feature type="domain" description="Amino acid permease/ SLC12A" evidence="7">
    <location>
        <begin position="6"/>
        <end position="100"/>
    </location>
</feature>